<evidence type="ECO:0000256" key="15">
    <source>
        <dbReference type="PIRSR" id="PIRSR601548-11"/>
    </source>
</evidence>
<name>A0A5N5SLM4_9CRUS</name>
<dbReference type="GO" id="GO:0006508">
    <property type="term" value="P:proteolysis"/>
    <property type="evidence" value="ECO:0007669"/>
    <property type="project" value="UniProtKB-KW"/>
</dbReference>
<evidence type="ECO:0000256" key="1">
    <source>
        <dbReference type="ARBA" id="ARBA00008139"/>
    </source>
</evidence>
<evidence type="ECO:0000256" key="18">
    <source>
        <dbReference type="PIRSR" id="PIRSR601548-4"/>
    </source>
</evidence>
<gene>
    <name evidence="24" type="primary">ACE</name>
    <name evidence="24" type="ORF">Anas_08678</name>
</gene>
<dbReference type="EC" id="3.4.-.-" evidence="21"/>
<evidence type="ECO:0000256" key="10">
    <source>
        <dbReference type="ARBA" id="ARBA00023180"/>
    </source>
</evidence>
<evidence type="ECO:0000256" key="5">
    <source>
        <dbReference type="ARBA" id="ARBA00022729"/>
    </source>
</evidence>
<comment type="caution">
    <text evidence="24">The sequence shown here is derived from an EMBL/GenBank/DDBJ whole genome shotgun (WGS) entry which is preliminary data.</text>
</comment>
<feature type="active site" description="Proton donor 2" evidence="15">
    <location>
        <position position="467"/>
    </location>
</feature>
<evidence type="ECO:0000313" key="25">
    <source>
        <dbReference type="Proteomes" id="UP000326759"/>
    </source>
</evidence>
<feature type="binding site" evidence="19">
    <location>
        <position position="341"/>
    </location>
    <ligand>
        <name>Zn(2+)</name>
        <dbReference type="ChEBI" id="CHEBI:29105"/>
        <label>2</label>
        <note>catalytic</note>
    </ligand>
</feature>
<evidence type="ECO:0000256" key="12">
    <source>
        <dbReference type="ARBA" id="ARBA00039858"/>
    </source>
</evidence>
<evidence type="ECO:0000256" key="20">
    <source>
        <dbReference type="PROSITE-ProRule" id="PRU01355"/>
    </source>
</evidence>
<protein>
    <recommendedName>
        <fullName evidence="12 21">Angiotensin-converting enzyme</fullName>
        <ecNumber evidence="21">3.4.-.-</ecNumber>
    </recommendedName>
</protein>
<keyword evidence="25" id="KW-1185">Reference proteome</keyword>
<comment type="cofactor">
    <cofactor evidence="21">
        <name>Zn(2+)</name>
        <dbReference type="ChEBI" id="CHEBI:29105"/>
    </cofactor>
    <text evidence="21">Binds 1 zinc ion per subunit.</text>
</comment>
<dbReference type="PRINTS" id="PR00791">
    <property type="entry name" value="PEPDIPTASEA"/>
</dbReference>
<evidence type="ECO:0000256" key="14">
    <source>
        <dbReference type="PIRSR" id="PIRSR601548-10"/>
    </source>
</evidence>
<evidence type="ECO:0000256" key="23">
    <source>
        <dbReference type="SAM" id="SignalP"/>
    </source>
</evidence>
<evidence type="ECO:0000313" key="24">
    <source>
        <dbReference type="EMBL" id="KAB7494923.1"/>
    </source>
</evidence>
<feature type="signal peptide" evidence="23">
    <location>
        <begin position="1"/>
        <end position="22"/>
    </location>
</feature>
<evidence type="ECO:0000256" key="17">
    <source>
        <dbReference type="PIRSR" id="PIRSR601548-3"/>
    </source>
</evidence>
<feature type="disulfide bond" evidence="18 20">
    <location>
        <begin position="306"/>
        <end position="324"/>
    </location>
</feature>
<feature type="disulfide bond" evidence="20">
    <location>
        <begin position="104"/>
        <end position="112"/>
    </location>
</feature>
<feature type="chain" id="PRO_5024440215" description="Angiotensin-converting enzyme" evidence="23">
    <location>
        <begin position="23"/>
        <end position="630"/>
    </location>
</feature>
<keyword evidence="2 21" id="KW-0121">Carboxypeptidase</keyword>
<feature type="binding site" evidence="19">
    <location>
        <position position="337"/>
    </location>
    <ligand>
        <name>Zn(2+)</name>
        <dbReference type="ChEBI" id="CHEBI:29105"/>
        <label>2</label>
        <note>catalytic</note>
    </ligand>
</feature>
<dbReference type="GO" id="GO:0008237">
    <property type="term" value="F:metallopeptidase activity"/>
    <property type="evidence" value="ECO:0007669"/>
    <property type="project" value="UniProtKB-KW"/>
</dbReference>
<evidence type="ECO:0000256" key="16">
    <source>
        <dbReference type="PIRSR" id="PIRSR601548-2"/>
    </source>
</evidence>
<evidence type="ECO:0000256" key="8">
    <source>
        <dbReference type="ARBA" id="ARBA00023049"/>
    </source>
</evidence>
<evidence type="ECO:0000256" key="21">
    <source>
        <dbReference type="RuleBase" id="RU361144"/>
    </source>
</evidence>
<dbReference type="PROSITE" id="PS52011">
    <property type="entry name" value="PEPTIDASE_M2"/>
    <property type="match status" value="1"/>
</dbReference>
<feature type="glycosylation site" description="N-linked (GlcNAc...) asparagine; partial" evidence="14">
    <location>
        <position position="292"/>
    </location>
</feature>
<keyword evidence="7 17" id="KW-0862">Zinc</keyword>
<feature type="active site" description="Proton acceptor 2" evidence="15">
    <location>
        <position position="338"/>
    </location>
</feature>
<dbReference type="FunFam" id="1.10.1370.30:FF:000004">
    <property type="entry name" value="Angiotensin-converting enzyme"/>
    <property type="match status" value="1"/>
</dbReference>
<evidence type="ECO:0000256" key="13">
    <source>
        <dbReference type="PIRSR" id="PIRSR601548-1"/>
    </source>
</evidence>
<organism evidence="24 25">
    <name type="scientific">Armadillidium nasatum</name>
    <dbReference type="NCBI Taxonomy" id="96803"/>
    <lineage>
        <taxon>Eukaryota</taxon>
        <taxon>Metazoa</taxon>
        <taxon>Ecdysozoa</taxon>
        <taxon>Arthropoda</taxon>
        <taxon>Crustacea</taxon>
        <taxon>Multicrustacea</taxon>
        <taxon>Malacostraca</taxon>
        <taxon>Eumalacostraca</taxon>
        <taxon>Peracarida</taxon>
        <taxon>Isopoda</taxon>
        <taxon>Oniscidea</taxon>
        <taxon>Crinocheta</taxon>
        <taxon>Armadillidiidae</taxon>
        <taxon>Armadillidium</taxon>
    </lineage>
</organism>
<evidence type="ECO:0000256" key="22">
    <source>
        <dbReference type="SAM" id="MobiDB-lite"/>
    </source>
</evidence>
<dbReference type="GO" id="GO:0004180">
    <property type="term" value="F:carboxypeptidase activity"/>
    <property type="evidence" value="ECO:0007669"/>
    <property type="project" value="UniProtKB-KW"/>
</dbReference>
<keyword evidence="9 18" id="KW-1015">Disulfide bond</keyword>
<feature type="binding site" evidence="17">
    <location>
        <position position="365"/>
    </location>
    <ligand>
        <name>Zn(2+)</name>
        <dbReference type="ChEBI" id="CHEBI:29105"/>
        <label>1</label>
        <note>catalytic</note>
    </ligand>
</feature>
<feature type="binding site" evidence="19">
    <location>
        <position position="365"/>
    </location>
    <ligand>
        <name>Zn(2+)</name>
        <dbReference type="ChEBI" id="CHEBI:29105"/>
        <label>2</label>
        <note>catalytic</note>
    </ligand>
</feature>
<dbReference type="Pfam" id="PF01401">
    <property type="entry name" value="Peptidase_M2"/>
    <property type="match status" value="1"/>
</dbReference>
<dbReference type="Gene3D" id="1.10.1370.30">
    <property type="match status" value="2"/>
</dbReference>
<keyword evidence="6 21" id="KW-0378">Hydrolase</keyword>
<keyword evidence="3 21" id="KW-0645">Protease</keyword>
<keyword evidence="4 17" id="KW-0479">Metal-binding</keyword>
<dbReference type="AlphaFoldDB" id="A0A5N5SLM4"/>
<feature type="active site" description="Proton donor 1" evidence="13">
    <location>
        <position position="467"/>
    </location>
</feature>
<dbReference type="SUPFAM" id="SSF55486">
    <property type="entry name" value="Metalloproteases ('zincins'), catalytic domain"/>
    <property type="match status" value="1"/>
</dbReference>
<comment type="similarity">
    <text evidence="1 20 21">Belongs to the peptidase M2 family.</text>
</comment>
<evidence type="ECO:0000256" key="7">
    <source>
        <dbReference type="ARBA" id="ARBA00022833"/>
    </source>
</evidence>
<evidence type="ECO:0000256" key="2">
    <source>
        <dbReference type="ARBA" id="ARBA00022645"/>
    </source>
</evidence>
<proteinExistence type="inferred from homology"/>
<feature type="binding site" evidence="16">
    <location>
        <position position="476"/>
    </location>
    <ligand>
        <name>chloride</name>
        <dbReference type="ChEBI" id="CHEBI:17996"/>
        <label>1</label>
    </ligand>
</feature>
<feature type="binding site" evidence="17">
    <location>
        <position position="337"/>
    </location>
    <ligand>
        <name>Zn(2+)</name>
        <dbReference type="ChEBI" id="CHEBI:29105"/>
        <label>1</label>
        <note>catalytic</note>
    </ligand>
</feature>
<feature type="region of interest" description="Disordered" evidence="22">
    <location>
        <begin position="594"/>
        <end position="630"/>
    </location>
</feature>
<evidence type="ECO:0000256" key="19">
    <source>
        <dbReference type="PIRSR" id="PIRSR601548-8"/>
    </source>
</evidence>
<feature type="binding site" evidence="17">
    <location>
        <position position="341"/>
    </location>
    <ligand>
        <name>Zn(2+)</name>
        <dbReference type="ChEBI" id="CHEBI:29105"/>
        <label>1</label>
        <note>catalytic</note>
    </ligand>
</feature>
<dbReference type="InterPro" id="IPR001548">
    <property type="entry name" value="Peptidase_M2"/>
</dbReference>
<reference evidence="24 25" key="1">
    <citation type="journal article" date="2019" name="PLoS Biol.">
        <title>Sex chromosomes control vertical transmission of feminizing Wolbachia symbionts in an isopod.</title>
        <authorList>
            <person name="Becking T."/>
            <person name="Chebbi M.A."/>
            <person name="Giraud I."/>
            <person name="Moumen B."/>
            <person name="Laverre T."/>
            <person name="Caubet Y."/>
            <person name="Peccoud J."/>
            <person name="Gilbert C."/>
            <person name="Cordaux R."/>
        </authorList>
    </citation>
    <scope>NUCLEOTIDE SEQUENCE [LARGE SCALE GENOMIC DNA]</scope>
    <source>
        <strain evidence="24">ANa2</strain>
        <tissue evidence="24">Whole body excluding digestive tract and cuticle</tissue>
    </source>
</reference>
<dbReference type="CDD" id="cd06461">
    <property type="entry name" value="M2_ACE"/>
    <property type="match status" value="1"/>
</dbReference>
<evidence type="ECO:0000256" key="4">
    <source>
        <dbReference type="ARBA" id="ARBA00022723"/>
    </source>
</evidence>
<dbReference type="PANTHER" id="PTHR10514">
    <property type="entry name" value="ANGIOTENSIN-CONVERTING ENZYME"/>
    <property type="match status" value="1"/>
</dbReference>
<evidence type="ECO:0000256" key="11">
    <source>
        <dbReference type="ARBA" id="ARBA00036868"/>
    </source>
</evidence>
<feature type="active site" description="Proton acceptor 1" evidence="13">
    <location>
        <position position="338"/>
    </location>
</feature>
<evidence type="ECO:0000256" key="3">
    <source>
        <dbReference type="ARBA" id="ARBA00022670"/>
    </source>
</evidence>
<keyword evidence="8 21" id="KW-0482">Metalloprotease</keyword>
<feature type="binding site" evidence="16">
    <location>
        <position position="179"/>
    </location>
    <ligand>
        <name>chloride</name>
        <dbReference type="ChEBI" id="CHEBI:17996"/>
        <label>1</label>
    </ligand>
</feature>
<feature type="disulfide bond" evidence="18 20">
    <location>
        <begin position="492"/>
        <end position="510"/>
    </location>
</feature>
<evidence type="ECO:0000256" key="9">
    <source>
        <dbReference type="ARBA" id="ARBA00023157"/>
    </source>
</evidence>
<dbReference type="Proteomes" id="UP000326759">
    <property type="component" value="Unassembled WGS sequence"/>
</dbReference>
<dbReference type="EMBL" id="SEYY01023339">
    <property type="protein sequence ID" value="KAB7494923.1"/>
    <property type="molecule type" value="Genomic_DNA"/>
</dbReference>
<evidence type="ECO:0000256" key="6">
    <source>
        <dbReference type="ARBA" id="ARBA00022801"/>
    </source>
</evidence>
<keyword evidence="10 14" id="KW-0325">Glycoprotein</keyword>
<keyword evidence="5 23" id="KW-0732">Signal</keyword>
<comment type="catalytic activity">
    <reaction evidence="11">
        <text>Release of a C-terminal dipeptide, oligopeptide-|-Xaa-Yaa, when Xaa is not Pro, and Yaa is neither Asp nor Glu. Thus, conversion of angiotensin I to angiotensin II, with increase in vasoconstrictor activity, but no action on angiotensin II.</text>
        <dbReference type="EC" id="3.4.15.1"/>
    </reaction>
</comment>
<dbReference type="OrthoDB" id="10029630at2759"/>
<dbReference type="GO" id="GO:0008241">
    <property type="term" value="F:peptidyl-dipeptidase activity"/>
    <property type="evidence" value="ECO:0007669"/>
    <property type="project" value="UniProtKB-EC"/>
</dbReference>
<dbReference type="GO" id="GO:0046872">
    <property type="term" value="F:metal ion binding"/>
    <property type="evidence" value="ECO:0007669"/>
    <property type="project" value="UniProtKB-KW"/>
</dbReference>
<accession>A0A5N5SLM4</accession>
<dbReference type="PANTHER" id="PTHR10514:SF27">
    <property type="entry name" value="ANGIOTENSIN-CONVERTING ENZYME"/>
    <property type="match status" value="1"/>
</dbReference>
<sequence>MGKTRLLVLLLCLCFCTVLNEAIQQLSSGTTEGVAKAGNSSQNLTEEEAQLFLQKIDEEGARRANIYNHLSWSFQTNITDYNREKLLSSITSNMGETYSKGKICDFFNSSKCDLSLEPEIEHIMKTSRNYDELKYVWKTWRDKVGRPVRCQFSEMVELLNEAAAYNGFETAADYWLFDYESKSFENDVERIAKQLHPLYEQLHAYTRRKLREIYGEDKISKTGPIPAHVTGNMWAQSWINIYDILVPYPNKTSIDVSETMVNQGYTPKIMFKKADDFFASLGLERVPDSFWNNSLLEKPSGRDLVCHANAWDFSDGKDFRIKQCTRVNQNDFSTVHHELGHVQYYLQYKHLPHIFRRGANPGFHEAIGDVLDLSVSTPKHLHKVGLLETYDIDDEADINFLLKTATRKVAFLPYGYLIDKYRWNILRGLITPQNYTKAWWKYRYEYQGIEPPVERTELDFDPAAKKHVSGNIRYIRYFAAHILQFQFHKALCLLAKEYDANDPNKPLHRCDIYQSKEAGKALKEMMSLGRSKHWKEALKLLTGTDQLDASALREYFLPLENWLKANNEEHGEIAGWDGYETWLQKNKNLKNETQNLGDAQILPKDQLQNPSKDSEGKTNRGFPSPLQEPN</sequence>
<dbReference type="GO" id="GO:0005886">
    <property type="term" value="C:plasma membrane"/>
    <property type="evidence" value="ECO:0007669"/>
    <property type="project" value="TreeGrafter"/>
</dbReference>